<comment type="caution">
    <text evidence="2">The sequence shown here is derived from an EMBL/GenBank/DDBJ whole genome shotgun (WGS) entry which is preliminary data.</text>
</comment>
<gene>
    <name evidence="2" type="ORF">Tci_889799</name>
</gene>
<name>A0A699U665_TANCI</name>
<protein>
    <submittedName>
        <fullName evidence="2">Uncharacterized protein</fullName>
    </submittedName>
</protein>
<feature type="compositionally biased region" description="Pro residues" evidence="1">
    <location>
        <begin position="54"/>
        <end position="69"/>
    </location>
</feature>
<feature type="non-terminal residue" evidence="2">
    <location>
        <position position="1"/>
    </location>
</feature>
<dbReference type="EMBL" id="BKCJ011303197">
    <property type="protein sequence ID" value="GFD17830.1"/>
    <property type="molecule type" value="Genomic_DNA"/>
</dbReference>
<feature type="compositionally biased region" description="Acidic residues" evidence="1">
    <location>
        <begin position="42"/>
        <end position="52"/>
    </location>
</feature>
<sequence>VLTQKVFANMRRIGKGFLGVDTPLFDGMLVPQQVQDVKDAANDEDDVNEVSDEPTPPLPTPATTPPPSPTQEHDKIAQALELTKDKAKGQKVGEEEEIKNFRIKEIEEG</sequence>
<evidence type="ECO:0000256" key="1">
    <source>
        <dbReference type="SAM" id="MobiDB-lite"/>
    </source>
</evidence>
<proteinExistence type="predicted"/>
<evidence type="ECO:0000313" key="2">
    <source>
        <dbReference type="EMBL" id="GFD17830.1"/>
    </source>
</evidence>
<feature type="region of interest" description="Disordered" evidence="1">
    <location>
        <begin position="37"/>
        <end position="73"/>
    </location>
</feature>
<reference evidence="2" key="1">
    <citation type="journal article" date="2019" name="Sci. Rep.">
        <title>Draft genome of Tanacetum cinerariifolium, the natural source of mosquito coil.</title>
        <authorList>
            <person name="Yamashiro T."/>
            <person name="Shiraishi A."/>
            <person name="Satake H."/>
            <person name="Nakayama K."/>
        </authorList>
    </citation>
    <scope>NUCLEOTIDE SEQUENCE</scope>
</reference>
<accession>A0A699U665</accession>
<organism evidence="2">
    <name type="scientific">Tanacetum cinerariifolium</name>
    <name type="common">Dalmatian daisy</name>
    <name type="synonym">Chrysanthemum cinerariifolium</name>
    <dbReference type="NCBI Taxonomy" id="118510"/>
    <lineage>
        <taxon>Eukaryota</taxon>
        <taxon>Viridiplantae</taxon>
        <taxon>Streptophyta</taxon>
        <taxon>Embryophyta</taxon>
        <taxon>Tracheophyta</taxon>
        <taxon>Spermatophyta</taxon>
        <taxon>Magnoliopsida</taxon>
        <taxon>eudicotyledons</taxon>
        <taxon>Gunneridae</taxon>
        <taxon>Pentapetalae</taxon>
        <taxon>asterids</taxon>
        <taxon>campanulids</taxon>
        <taxon>Asterales</taxon>
        <taxon>Asteraceae</taxon>
        <taxon>Asteroideae</taxon>
        <taxon>Anthemideae</taxon>
        <taxon>Anthemidinae</taxon>
        <taxon>Tanacetum</taxon>
    </lineage>
</organism>
<dbReference type="AlphaFoldDB" id="A0A699U665"/>